<dbReference type="Gene3D" id="3.30.70.1820">
    <property type="entry name" value="L1 transposable element, RRM domain"/>
    <property type="match status" value="1"/>
</dbReference>
<dbReference type="EMBL" id="JABVXQ010000007">
    <property type="protein sequence ID" value="KAF6099744.1"/>
    <property type="molecule type" value="Genomic_DNA"/>
</dbReference>
<protein>
    <submittedName>
        <fullName evidence="4">Uncharacterized protein</fullName>
    </submittedName>
</protein>
<dbReference type="Proteomes" id="UP000664940">
    <property type="component" value="Unassembled WGS sequence"/>
</dbReference>
<comment type="caution">
    <text evidence="4">The sequence shown here is derived from an EMBL/GenBank/DDBJ whole genome shotgun (WGS) entry which is preliminary data.</text>
</comment>
<dbReference type="InterPro" id="IPR004244">
    <property type="entry name" value="Transposase_22"/>
</dbReference>
<accession>A0A833ZTS7</accession>
<dbReference type="Pfam" id="PF17490">
    <property type="entry name" value="Tnp_22_dsRBD"/>
    <property type="match status" value="1"/>
</dbReference>
<comment type="similarity">
    <text evidence="1">Belongs to the transposase 22 family.</text>
</comment>
<sequence>MSAEEKKQRTENLLEKVMMEDFPDLMREKATKVREVQRVPIKKNKKKPTSRHIISKMAKFQDKERTLKVAREKQKVTYKGALIMLATDFSTETLQARKERKEIFQVMKNKGLRPRLLYPTMLSIKMEGQNKELLRQKEV</sequence>
<name>A0A833ZTS7_9CHIR</name>
<proteinExistence type="inferred from homology"/>
<dbReference type="Pfam" id="PF02994">
    <property type="entry name" value="Transposase_22"/>
    <property type="match status" value="1"/>
</dbReference>
<feature type="domain" description="L1 transposable element dsRBD-like" evidence="3">
    <location>
        <begin position="92"/>
        <end position="132"/>
    </location>
</feature>
<evidence type="ECO:0000259" key="3">
    <source>
        <dbReference type="Pfam" id="PF17490"/>
    </source>
</evidence>
<evidence type="ECO:0000313" key="5">
    <source>
        <dbReference type="Proteomes" id="UP000664940"/>
    </source>
</evidence>
<gene>
    <name evidence="4" type="ORF">HJG60_011483</name>
</gene>
<dbReference type="InterPro" id="IPR035300">
    <property type="entry name" value="L1_dsRBD"/>
</dbReference>
<dbReference type="AlphaFoldDB" id="A0A833ZTS7"/>
<evidence type="ECO:0000313" key="4">
    <source>
        <dbReference type="EMBL" id="KAF6099744.1"/>
    </source>
</evidence>
<dbReference type="PANTHER" id="PTHR11505">
    <property type="entry name" value="L1 TRANSPOSABLE ELEMENT-RELATED"/>
    <property type="match status" value="1"/>
</dbReference>
<feature type="domain" description="L1 transposable element RRM" evidence="2">
    <location>
        <begin position="5"/>
        <end position="88"/>
    </location>
</feature>
<dbReference type="Gene3D" id="3.30.250.20">
    <property type="entry name" value="L1 transposable element, C-terminal domain"/>
    <property type="match status" value="1"/>
</dbReference>
<dbReference type="InterPro" id="IPR042566">
    <property type="entry name" value="L1_C"/>
</dbReference>
<dbReference type="FunFam" id="3.30.70.1820:FF:000002">
    <property type="entry name" value="LINE-1 retrotransposable element ORF1 protein"/>
    <property type="match status" value="1"/>
</dbReference>
<dbReference type="InterPro" id="IPR043636">
    <property type="entry name" value="L1_RRM_dom"/>
</dbReference>
<evidence type="ECO:0000259" key="2">
    <source>
        <dbReference type="Pfam" id="PF02994"/>
    </source>
</evidence>
<evidence type="ECO:0000256" key="1">
    <source>
        <dbReference type="ARBA" id="ARBA00061640"/>
    </source>
</evidence>
<reference evidence="4 5" key="1">
    <citation type="journal article" date="2020" name="Nature">
        <title>Six reference-quality genomes reveal evolution of bat adaptations.</title>
        <authorList>
            <person name="Jebb D."/>
            <person name="Huang Z."/>
            <person name="Pippel M."/>
            <person name="Hughes G.M."/>
            <person name="Lavrichenko K."/>
            <person name="Devanna P."/>
            <person name="Winkler S."/>
            <person name="Jermiin L.S."/>
            <person name="Skirmuntt E.C."/>
            <person name="Katzourakis A."/>
            <person name="Burkitt-Gray L."/>
            <person name="Ray D.A."/>
            <person name="Sullivan K.A.M."/>
            <person name="Roscito J.G."/>
            <person name="Kirilenko B.M."/>
            <person name="Davalos L.M."/>
            <person name="Corthals A.P."/>
            <person name="Power M.L."/>
            <person name="Jones G."/>
            <person name="Ransome R.D."/>
            <person name="Dechmann D.K.N."/>
            <person name="Locatelli A.G."/>
            <person name="Puechmaille S.J."/>
            <person name="Fedrigo O."/>
            <person name="Jarvis E.D."/>
            <person name="Hiller M."/>
            <person name="Vernes S.C."/>
            <person name="Myers E.W."/>
            <person name="Teeling E.C."/>
        </authorList>
    </citation>
    <scope>NUCLEOTIDE SEQUENCE [LARGE SCALE GENOMIC DNA]</scope>
    <source>
        <strain evidence="4">Bat1K_MPI-CBG_1</strain>
    </source>
</reference>
<organism evidence="4 5">
    <name type="scientific">Phyllostomus discolor</name>
    <name type="common">pale spear-nosed bat</name>
    <dbReference type="NCBI Taxonomy" id="89673"/>
    <lineage>
        <taxon>Eukaryota</taxon>
        <taxon>Metazoa</taxon>
        <taxon>Chordata</taxon>
        <taxon>Craniata</taxon>
        <taxon>Vertebrata</taxon>
        <taxon>Euteleostomi</taxon>
        <taxon>Mammalia</taxon>
        <taxon>Eutheria</taxon>
        <taxon>Laurasiatheria</taxon>
        <taxon>Chiroptera</taxon>
        <taxon>Yangochiroptera</taxon>
        <taxon>Phyllostomidae</taxon>
        <taxon>Phyllostominae</taxon>
        <taxon>Phyllostomus</taxon>
    </lineage>
</organism>